<dbReference type="PANTHER" id="PTHR24148:SF64">
    <property type="entry name" value="HETEROKARYON INCOMPATIBILITY DOMAIN-CONTAINING PROTEIN"/>
    <property type="match status" value="1"/>
</dbReference>
<reference evidence="2 3" key="1">
    <citation type="journal article" date="2024" name="Commun. Biol.">
        <title>Comparative genomic analysis of thermophilic fungi reveals convergent evolutionary adaptations and gene losses.</title>
        <authorList>
            <person name="Steindorff A.S."/>
            <person name="Aguilar-Pontes M.V."/>
            <person name="Robinson A.J."/>
            <person name="Andreopoulos B."/>
            <person name="LaButti K."/>
            <person name="Kuo A."/>
            <person name="Mondo S."/>
            <person name="Riley R."/>
            <person name="Otillar R."/>
            <person name="Haridas S."/>
            <person name="Lipzen A."/>
            <person name="Grimwood J."/>
            <person name="Schmutz J."/>
            <person name="Clum A."/>
            <person name="Reid I.D."/>
            <person name="Moisan M.C."/>
            <person name="Butler G."/>
            <person name="Nguyen T.T.M."/>
            <person name="Dewar K."/>
            <person name="Conant G."/>
            <person name="Drula E."/>
            <person name="Henrissat B."/>
            <person name="Hansel C."/>
            <person name="Singer S."/>
            <person name="Hutchinson M.I."/>
            <person name="de Vries R.P."/>
            <person name="Natvig D.O."/>
            <person name="Powell A.J."/>
            <person name="Tsang A."/>
            <person name="Grigoriev I.V."/>
        </authorList>
    </citation>
    <scope>NUCLEOTIDE SEQUENCE [LARGE SCALE GENOMIC DNA]</scope>
    <source>
        <strain evidence="2 3">CBS 494.80</strain>
    </source>
</reference>
<dbReference type="InterPro" id="IPR052895">
    <property type="entry name" value="HetReg/Transcr_Mod"/>
</dbReference>
<comment type="caution">
    <text evidence="2">The sequence shown here is derived from an EMBL/GenBank/DDBJ whole genome shotgun (WGS) entry which is preliminary data.</text>
</comment>
<evidence type="ECO:0000259" key="1">
    <source>
        <dbReference type="Pfam" id="PF06985"/>
    </source>
</evidence>
<dbReference type="EMBL" id="JAZHXI010000009">
    <property type="protein sequence ID" value="KAL2068220.1"/>
    <property type="molecule type" value="Genomic_DNA"/>
</dbReference>
<evidence type="ECO:0000313" key="3">
    <source>
        <dbReference type="Proteomes" id="UP001595075"/>
    </source>
</evidence>
<dbReference type="Pfam" id="PF26639">
    <property type="entry name" value="Het-6_barrel"/>
    <property type="match status" value="1"/>
</dbReference>
<accession>A0ABR4CE54</accession>
<evidence type="ECO:0000313" key="2">
    <source>
        <dbReference type="EMBL" id="KAL2068220.1"/>
    </source>
</evidence>
<dbReference type="InterPro" id="IPR010730">
    <property type="entry name" value="HET"/>
</dbReference>
<dbReference type="Proteomes" id="UP001595075">
    <property type="component" value="Unassembled WGS sequence"/>
</dbReference>
<keyword evidence="3" id="KW-1185">Reference proteome</keyword>
<gene>
    <name evidence="2" type="ORF">VTL71DRAFT_16318</name>
</gene>
<sequence>MAHAVGSYQYSSLPAEKFIRLLEICPGQANDTVHCTLCQVELENAPKYEAISYAWGNPASRIDVLCDGKIITVTQNLKDALLRLRLKDKSRIVWADAICINQSDEVEKGSQVKLMNGIYAKATRVCAWLGCTTIQMEPAFELIHDMVIYANSTSTLDRTELPDPASECWAALDIFFSAAWFSRLWIVQEVYGHPCMVFCGDHTIPWKDVVLVARLLLDLSFDGPSSAYPLPANTLSVLQIDSAGNATSSSDVFDTFRHFHCSEQRDKVYALLSFPPLCEVRPPIQPDYSKPVAEVFEEAAVRIFLFYQNLGLLSSLEHDSEIDEDWPSWVPRWDRKRTTQVLHMYASGRTTSPLPVMNHRPSILTVKGVRISILSWCGMVIREDPNDKSETDLINIPLQEWLSKYPPRITHPTDPFLLYIAMSLTVGLDFKSNCPPVDLSQFRLDFLAYIAGISPSLHMLDTTHDLSQTLVEQARAGNSSNYYIAAIRGCSNKRFFCTQNGDFGIGPRAAQVGDHVVLLYGSNAPCVLRPKGSYYQFVGECYLHQHMRGEAIEMVTRGLSVVEEFELR</sequence>
<dbReference type="Pfam" id="PF06985">
    <property type="entry name" value="HET"/>
    <property type="match status" value="1"/>
</dbReference>
<dbReference type="PANTHER" id="PTHR24148">
    <property type="entry name" value="ANKYRIN REPEAT DOMAIN-CONTAINING PROTEIN 39 HOMOLOG-RELATED"/>
    <property type="match status" value="1"/>
</dbReference>
<organism evidence="2 3">
    <name type="scientific">Oculimacula yallundae</name>
    <dbReference type="NCBI Taxonomy" id="86028"/>
    <lineage>
        <taxon>Eukaryota</taxon>
        <taxon>Fungi</taxon>
        <taxon>Dikarya</taxon>
        <taxon>Ascomycota</taxon>
        <taxon>Pezizomycotina</taxon>
        <taxon>Leotiomycetes</taxon>
        <taxon>Helotiales</taxon>
        <taxon>Ploettnerulaceae</taxon>
        <taxon>Oculimacula</taxon>
    </lineage>
</organism>
<feature type="domain" description="Heterokaryon incompatibility" evidence="1">
    <location>
        <begin position="48"/>
        <end position="189"/>
    </location>
</feature>
<protein>
    <recommendedName>
        <fullName evidence="1">Heterokaryon incompatibility domain-containing protein</fullName>
    </recommendedName>
</protein>
<name>A0ABR4CE54_9HELO</name>
<proteinExistence type="predicted"/>